<dbReference type="RefSeq" id="WP_074852031.1">
    <property type="nucleotide sequence ID" value="NZ_FNLM01000034.1"/>
</dbReference>
<evidence type="ECO:0000256" key="2">
    <source>
        <dbReference type="ARBA" id="ARBA00023002"/>
    </source>
</evidence>
<sequence>MSEFNGKRFVVTGAASGIGAATAAKLLDLGAEVHSLDRNVPTVPVTSHTEVDLANPNSIDAAIESLEGSFDGLMNIAGVPGTLPGELVFAVNSLAVRHLSEAFFDRLNPGGSITIVSSTAGFGWPARLEQIRDLLSTDTFEEGLAWFKANPQEGNTYNFSKEVSTVYTMSMGLAVAEMGFRINAVLPGPVETPILTDFEESMGKDTLDGLKNLLGRHAEPGDIADTLVFLASDAARWVNGHALVVDGGVTGSVLSGVVPAPEI</sequence>
<gene>
    <name evidence="3" type="ORF">SAMN04488548_1343385</name>
</gene>
<dbReference type="OrthoDB" id="9809287at2"/>
<dbReference type="Proteomes" id="UP000183180">
    <property type="component" value="Unassembled WGS sequence"/>
</dbReference>
<dbReference type="SUPFAM" id="SSF51735">
    <property type="entry name" value="NAD(P)-binding Rossmann-fold domains"/>
    <property type="match status" value="1"/>
</dbReference>
<organism evidence="3 4">
    <name type="scientific">Gordonia westfalica</name>
    <dbReference type="NCBI Taxonomy" id="158898"/>
    <lineage>
        <taxon>Bacteria</taxon>
        <taxon>Bacillati</taxon>
        <taxon>Actinomycetota</taxon>
        <taxon>Actinomycetes</taxon>
        <taxon>Mycobacteriales</taxon>
        <taxon>Gordoniaceae</taxon>
        <taxon>Gordonia</taxon>
    </lineage>
</organism>
<proteinExistence type="inferred from homology"/>
<dbReference type="Gene3D" id="3.40.50.720">
    <property type="entry name" value="NAD(P)-binding Rossmann-like Domain"/>
    <property type="match status" value="1"/>
</dbReference>
<dbReference type="AlphaFoldDB" id="A0A1H2KL76"/>
<dbReference type="Pfam" id="PF13561">
    <property type="entry name" value="adh_short_C2"/>
    <property type="match status" value="1"/>
</dbReference>
<dbReference type="InterPro" id="IPR002347">
    <property type="entry name" value="SDR_fam"/>
</dbReference>
<keyword evidence="2" id="KW-0560">Oxidoreductase</keyword>
<evidence type="ECO:0000313" key="4">
    <source>
        <dbReference type="Proteomes" id="UP000183180"/>
    </source>
</evidence>
<comment type="similarity">
    <text evidence="1">Belongs to the short-chain dehydrogenases/reductases (SDR) family.</text>
</comment>
<accession>A0A1H2KL76</accession>
<dbReference type="GO" id="GO:0016491">
    <property type="term" value="F:oxidoreductase activity"/>
    <property type="evidence" value="ECO:0007669"/>
    <property type="project" value="UniProtKB-KW"/>
</dbReference>
<dbReference type="PRINTS" id="PR00081">
    <property type="entry name" value="GDHRDH"/>
</dbReference>
<dbReference type="InterPro" id="IPR036291">
    <property type="entry name" value="NAD(P)-bd_dom_sf"/>
</dbReference>
<dbReference type="Pfam" id="PF00106">
    <property type="entry name" value="adh_short"/>
    <property type="match status" value="1"/>
</dbReference>
<evidence type="ECO:0000313" key="3">
    <source>
        <dbReference type="EMBL" id="SDU69409.1"/>
    </source>
</evidence>
<dbReference type="NCBIfam" id="NF009092">
    <property type="entry name" value="PRK12428.1"/>
    <property type="match status" value="1"/>
</dbReference>
<dbReference type="PANTHER" id="PTHR43477">
    <property type="entry name" value="DIHYDROANTICAPSIN 7-DEHYDROGENASE"/>
    <property type="match status" value="1"/>
</dbReference>
<name>A0A1H2KL76_9ACTN</name>
<dbReference type="STRING" id="158898.SAMN04488548_1343385"/>
<evidence type="ECO:0000256" key="1">
    <source>
        <dbReference type="ARBA" id="ARBA00006484"/>
    </source>
</evidence>
<dbReference type="PANTHER" id="PTHR43477:SF1">
    <property type="entry name" value="DIHYDROANTICAPSIN 7-DEHYDROGENASE"/>
    <property type="match status" value="1"/>
</dbReference>
<protein>
    <submittedName>
        <fullName evidence="3">NAD(P)-dependent dehydrogenase, short-chain alcohol dehydrogenase family</fullName>
    </submittedName>
</protein>
<dbReference type="InterPro" id="IPR051122">
    <property type="entry name" value="SDR_DHRS6-like"/>
</dbReference>
<dbReference type="EMBL" id="FNLM01000034">
    <property type="protein sequence ID" value="SDU69409.1"/>
    <property type="molecule type" value="Genomic_DNA"/>
</dbReference>
<reference evidence="3 4" key="1">
    <citation type="submission" date="2016-10" db="EMBL/GenBank/DDBJ databases">
        <authorList>
            <person name="de Groot N.N."/>
        </authorList>
    </citation>
    <scope>NUCLEOTIDE SEQUENCE [LARGE SCALE GENOMIC DNA]</scope>
    <source>
        <strain evidence="3 4">DSM 44215</strain>
    </source>
</reference>